<name>A0AAV7UV59_PLEWA</name>
<feature type="compositionally biased region" description="Basic and acidic residues" evidence="1">
    <location>
        <begin position="49"/>
        <end position="62"/>
    </location>
</feature>
<feature type="region of interest" description="Disordered" evidence="1">
    <location>
        <begin position="32"/>
        <end position="62"/>
    </location>
</feature>
<sequence>MPRGGSGSPASQAWQRWPGWMTLASDVRLPEPAADGEERGIESPASLRCHRETGGEEGTDKRSRWLAASASVGPRYPGWLAGCQALHSSPC</sequence>
<organism evidence="2 3">
    <name type="scientific">Pleurodeles waltl</name>
    <name type="common">Iberian ribbed newt</name>
    <dbReference type="NCBI Taxonomy" id="8319"/>
    <lineage>
        <taxon>Eukaryota</taxon>
        <taxon>Metazoa</taxon>
        <taxon>Chordata</taxon>
        <taxon>Craniata</taxon>
        <taxon>Vertebrata</taxon>
        <taxon>Euteleostomi</taxon>
        <taxon>Amphibia</taxon>
        <taxon>Batrachia</taxon>
        <taxon>Caudata</taxon>
        <taxon>Salamandroidea</taxon>
        <taxon>Salamandridae</taxon>
        <taxon>Pleurodelinae</taxon>
        <taxon>Pleurodeles</taxon>
    </lineage>
</organism>
<protein>
    <submittedName>
        <fullName evidence="2">Uncharacterized protein</fullName>
    </submittedName>
</protein>
<dbReference type="Proteomes" id="UP001066276">
    <property type="component" value="Chromosome 2_2"/>
</dbReference>
<gene>
    <name evidence="2" type="ORF">NDU88_001818</name>
</gene>
<proteinExistence type="predicted"/>
<dbReference type="EMBL" id="JANPWB010000004">
    <property type="protein sequence ID" value="KAJ1192511.1"/>
    <property type="molecule type" value="Genomic_DNA"/>
</dbReference>
<evidence type="ECO:0000313" key="3">
    <source>
        <dbReference type="Proteomes" id="UP001066276"/>
    </source>
</evidence>
<evidence type="ECO:0000256" key="1">
    <source>
        <dbReference type="SAM" id="MobiDB-lite"/>
    </source>
</evidence>
<keyword evidence="3" id="KW-1185">Reference proteome</keyword>
<dbReference type="AlphaFoldDB" id="A0AAV7UV59"/>
<accession>A0AAV7UV59</accession>
<comment type="caution">
    <text evidence="2">The sequence shown here is derived from an EMBL/GenBank/DDBJ whole genome shotgun (WGS) entry which is preliminary data.</text>
</comment>
<evidence type="ECO:0000313" key="2">
    <source>
        <dbReference type="EMBL" id="KAJ1192511.1"/>
    </source>
</evidence>
<reference evidence="2" key="1">
    <citation type="journal article" date="2022" name="bioRxiv">
        <title>Sequencing and chromosome-scale assembly of the giantPleurodeles waltlgenome.</title>
        <authorList>
            <person name="Brown T."/>
            <person name="Elewa A."/>
            <person name="Iarovenko S."/>
            <person name="Subramanian E."/>
            <person name="Araus A.J."/>
            <person name="Petzold A."/>
            <person name="Susuki M."/>
            <person name="Suzuki K.-i.T."/>
            <person name="Hayashi T."/>
            <person name="Toyoda A."/>
            <person name="Oliveira C."/>
            <person name="Osipova E."/>
            <person name="Leigh N.D."/>
            <person name="Simon A."/>
            <person name="Yun M.H."/>
        </authorList>
    </citation>
    <scope>NUCLEOTIDE SEQUENCE</scope>
    <source>
        <strain evidence="2">20211129_DDA</strain>
        <tissue evidence="2">Liver</tissue>
    </source>
</reference>